<name>A0A2M4B3U5_9DIPT</name>
<feature type="chain" id="PRO_5014986210" evidence="1">
    <location>
        <begin position="31"/>
        <end position="98"/>
    </location>
</feature>
<dbReference type="AlphaFoldDB" id="A0A2M4B3U5"/>
<feature type="signal peptide" evidence="1">
    <location>
        <begin position="1"/>
        <end position="30"/>
    </location>
</feature>
<evidence type="ECO:0000313" key="2">
    <source>
        <dbReference type="EMBL" id="MBW47488.1"/>
    </source>
</evidence>
<dbReference type="EMBL" id="GGFK01014167">
    <property type="protein sequence ID" value="MBW47488.1"/>
    <property type="molecule type" value="Transcribed_RNA"/>
</dbReference>
<sequence>MDWPPRVGFSSLLVTCLGLLGSRMVRPALSVRPAKHAQHLQCISSLIVDTRIHTNTHKDTQSTSATTTVVTQRLSVLALDFFFIFSSFLHHISILDFS</sequence>
<proteinExistence type="predicted"/>
<accession>A0A2M4B3U5</accession>
<protein>
    <submittedName>
        <fullName evidence="2">Putative secreted protein</fullName>
    </submittedName>
</protein>
<evidence type="ECO:0000256" key="1">
    <source>
        <dbReference type="SAM" id="SignalP"/>
    </source>
</evidence>
<keyword evidence="1" id="KW-0732">Signal</keyword>
<organism evidence="2">
    <name type="scientific">Anopheles triannulatus</name>
    <dbReference type="NCBI Taxonomy" id="58253"/>
    <lineage>
        <taxon>Eukaryota</taxon>
        <taxon>Metazoa</taxon>
        <taxon>Ecdysozoa</taxon>
        <taxon>Arthropoda</taxon>
        <taxon>Hexapoda</taxon>
        <taxon>Insecta</taxon>
        <taxon>Pterygota</taxon>
        <taxon>Neoptera</taxon>
        <taxon>Endopterygota</taxon>
        <taxon>Diptera</taxon>
        <taxon>Nematocera</taxon>
        <taxon>Culicoidea</taxon>
        <taxon>Culicidae</taxon>
        <taxon>Anophelinae</taxon>
        <taxon>Anopheles</taxon>
    </lineage>
</organism>
<reference evidence="2" key="1">
    <citation type="submission" date="2018-01" db="EMBL/GenBank/DDBJ databases">
        <title>An insight into the sialome of Amazonian anophelines.</title>
        <authorList>
            <person name="Ribeiro J.M."/>
            <person name="Scarpassa V."/>
            <person name="Calvo E."/>
        </authorList>
    </citation>
    <scope>NUCLEOTIDE SEQUENCE</scope>
    <source>
        <tissue evidence="2">Salivary glands</tissue>
    </source>
</reference>